<evidence type="ECO:0000256" key="1">
    <source>
        <dbReference type="SAM" id="MobiDB-lite"/>
    </source>
</evidence>
<dbReference type="GO" id="GO:0004523">
    <property type="term" value="F:RNA-DNA hybrid ribonuclease activity"/>
    <property type="evidence" value="ECO:0007669"/>
    <property type="project" value="InterPro"/>
</dbReference>
<dbReference type="GO" id="GO:0003676">
    <property type="term" value="F:nucleic acid binding"/>
    <property type="evidence" value="ECO:0007669"/>
    <property type="project" value="InterPro"/>
</dbReference>
<dbReference type="GO" id="GO:0000398">
    <property type="term" value="P:mRNA splicing, via spliceosome"/>
    <property type="evidence" value="ECO:0007669"/>
    <property type="project" value="TreeGrafter"/>
</dbReference>
<evidence type="ECO:0000313" key="4">
    <source>
        <dbReference type="EMBL" id="KAF8759639.1"/>
    </source>
</evidence>
<dbReference type="InterPro" id="IPR006767">
    <property type="entry name" value="Cwf19-like_C_dom-2"/>
</dbReference>
<dbReference type="SUPFAM" id="SSF53098">
    <property type="entry name" value="Ribonuclease H-like"/>
    <property type="match status" value="1"/>
</dbReference>
<dbReference type="GO" id="GO:0071014">
    <property type="term" value="C:post-mRNA release spliceosomal complex"/>
    <property type="evidence" value="ECO:0007669"/>
    <property type="project" value="TreeGrafter"/>
</dbReference>
<name>A0A8H7M840_9AGAM</name>
<gene>
    <name evidence="4" type="ORF">RHS01_01530</name>
</gene>
<dbReference type="CDD" id="cd09276">
    <property type="entry name" value="Rnase_HI_RT_non_LTR"/>
    <property type="match status" value="1"/>
</dbReference>
<dbReference type="InterPro" id="IPR006768">
    <property type="entry name" value="Cwf19-like_C_dom-1"/>
</dbReference>
<feature type="compositionally biased region" description="Polar residues" evidence="1">
    <location>
        <begin position="1157"/>
        <end position="1166"/>
    </location>
</feature>
<dbReference type="InterPro" id="IPR036265">
    <property type="entry name" value="HIT-like_sf"/>
</dbReference>
<dbReference type="InterPro" id="IPR000477">
    <property type="entry name" value="RT_dom"/>
</dbReference>
<feature type="compositionally biased region" description="Basic and acidic residues" evidence="1">
    <location>
        <begin position="1143"/>
        <end position="1156"/>
    </location>
</feature>
<dbReference type="InterPro" id="IPR036397">
    <property type="entry name" value="RNaseH_sf"/>
</dbReference>
<dbReference type="CDD" id="cd07380">
    <property type="entry name" value="MPP_CWF19_N"/>
    <property type="match status" value="1"/>
</dbReference>
<dbReference type="InterPro" id="IPR012337">
    <property type="entry name" value="RNaseH-like_sf"/>
</dbReference>
<evidence type="ECO:0000259" key="2">
    <source>
        <dbReference type="PROSITE" id="PS50878"/>
    </source>
</evidence>
<dbReference type="SUPFAM" id="SSF54197">
    <property type="entry name" value="HIT-like"/>
    <property type="match status" value="1"/>
</dbReference>
<feature type="region of interest" description="Disordered" evidence="1">
    <location>
        <begin position="601"/>
        <end position="621"/>
    </location>
</feature>
<dbReference type="PANTHER" id="PTHR12072">
    <property type="entry name" value="CWF19, CELL CYCLE CONTROL PROTEIN"/>
    <property type="match status" value="1"/>
</dbReference>
<dbReference type="Proteomes" id="UP000614334">
    <property type="component" value="Unassembled WGS sequence"/>
</dbReference>
<reference evidence="4" key="1">
    <citation type="submission" date="2020-09" db="EMBL/GenBank/DDBJ databases">
        <title>Comparative genome analyses of four rice-infecting Rhizoctonia solani isolates reveal extensive enrichment of homogalacturonan modification genes.</title>
        <authorList>
            <person name="Lee D.-Y."/>
            <person name="Jeon J."/>
            <person name="Kim K.-T."/>
            <person name="Cheong K."/>
            <person name="Song H."/>
            <person name="Choi G."/>
            <person name="Ko J."/>
            <person name="Opiyo S.O."/>
            <person name="Zuo S."/>
            <person name="Madhav S."/>
            <person name="Lee Y.-H."/>
            <person name="Wang G.-L."/>
        </authorList>
    </citation>
    <scope>NUCLEOTIDE SEQUENCE</scope>
    <source>
        <strain evidence="4">AG1-IA B2</strain>
    </source>
</reference>
<proteinExistence type="predicted"/>
<feature type="region of interest" description="Disordered" evidence="1">
    <location>
        <begin position="1098"/>
        <end position="1207"/>
    </location>
</feature>
<evidence type="ECO:0000313" key="5">
    <source>
        <dbReference type="Proteomes" id="UP000614334"/>
    </source>
</evidence>
<accession>A0A8H7M840</accession>
<dbReference type="GO" id="GO:0061632">
    <property type="term" value="F:RNA lariat debranching enzyme activator activity"/>
    <property type="evidence" value="ECO:0007669"/>
    <property type="project" value="TreeGrafter"/>
</dbReference>
<dbReference type="Gene3D" id="3.30.428.10">
    <property type="entry name" value="HIT-like"/>
    <property type="match status" value="1"/>
</dbReference>
<sequence>MVPGTTWPQEHPRRPHQPITSAEVRSALELTSNRSAPGAFGSNYRLLKWAFNASPNIFVNLFNLCLEIGYHPTALRNCIIAPIPKPNRADMSTPKNYRPIALLETLSKLLEKVVTARLLHEAGEHNLIPKRNLGERTSRRAQMQGYACNRTAQFRIDGVLCPHFQLPDVGIPQGSPLSPVLSSLYSIPLLLASTDPQAHSFAYIDDFTILAYSHSHQENINIISEVTKNINQVAIKLGLEFELPKSDLIHFIRSPKTPHSNPSLTFSHSGTDTTISPKDTMAIKAKATLAGLRMLANSQNGLSVRHARILFKASVTPILTYGLPLWLEVDTWCLPNHSLQMHGTPRFHTPLHIACLRIIENLARKLKSIPALSEVARRLPPEWDSSTERQHNPKSPITFAASLSHPDIEFITPYLVHPSKPPVPWPGQLEIEHKSPAPSKKAAAKIIQNEIDEAESNHLGNTVHGFSDGHAGTLNGIPKVGLGYIVKYGRQILARNSHSIGPRANIYDAEMLGIAMCLNSAARIAEQVQAKRIIIYCDNQAAVKAISSLHRHPAQYASRIFHQHAQQFLGKDPSRHITIKWLPGHSKIDGNELADEAAKGSEMLQPTPPRRIGAKSGPNIPQLVQTRAPTYRDHPPLNYTHIQPAYIPRNVQCRLVQFLTGHGFYGAYSARFHSHIDPQCPCGEPSQTPEHMLMFCPETEKYRHIITDVSPEHSWEEIFGTLPGLEAVSEFILKALRPLPYVLTTAIYALMAATLQSLGRTDYHALMAPVHGPRGHPVLTTSLPRVVFLFLSLSFSLSTWPTIVNMADSIKVLVVGSAFGSITSLFEKVSAIDKKHGKFSVLLCTGDFFSGPVSLEGAPDEVSLLLDGKITVPMTTYITQGEYKLPPKVLAKVAETGGEICPNVIYLGKAGIMNVTSKIRVGCLGGILDIEKFIETTEDPASPYINQATIKAFNTHPLLSAPDDGSLASAKAVSSGVGTSSYVDILITHLWPPSITRLSSSVAPVLNASGTPLDPATWSAPPLDALTLGCKPRYHFASAGGSPNSFFWEREPWVWDGEDQRVARFVNLGTFGESGVPLEAGAKKPRWFYAFSIAPTDSATPQVRPANATPSPFYTPSGKAGKRPIDEHGSTTSTFTPSSNAHGGEHAKRPRTDDHGGTQNLCQPDTSAKIAQKKMQTHWSSDCPNKVEDRPPPGYNTTSENAHQSQKDMYARNVAERTISSETARMQTRRNVRLTRTLVGRAVAVSITLKTALRPLRDRVHSRRLGPMSAGSVYLIQQISDRRFCRKHLIVSIGSECYVTLPKGQLIPTDPSGKPPLVPGGGHLLIIPIAHYPTLLSAPPELAISIIAEVEQYKSALRNLFAKHGAAAVMFEVARLSGRGGHAHIQVVPVPLDKADKVEDIFYNNAQREGIKWEQDAEAALEGAKRGGGNYFRVDLPDGRKMISLIRGPFNLQFGRATLAEFLGLPERADWKACSENDAQQRTDAAKFKKAFASFDPALQ</sequence>
<dbReference type="Gene3D" id="3.30.420.10">
    <property type="entry name" value="Ribonuclease H-like superfamily/Ribonuclease H"/>
    <property type="match status" value="1"/>
</dbReference>
<feature type="domain" description="RNase H type-1" evidence="3">
    <location>
        <begin position="459"/>
        <end position="603"/>
    </location>
</feature>
<feature type="domain" description="Reverse transcriptase" evidence="2">
    <location>
        <begin position="64"/>
        <end position="294"/>
    </location>
</feature>
<dbReference type="InterPro" id="IPR040194">
    <property type="entry name" value="Cwf19-like"/>
</dbReference>
<protein>
    <submittedName>
        <fullName evidence="4">Zinc knuckle</fullName>
    </submittedName>
</protein>
<organism evidence="4 5">
    <name type="scientific">Rhizoctonia solani</name>
    <dbReference type="NCBI Taxonomy" id="456999"/>
    <lineage>
        <taxon>Eukaryota</taxon>
        <taxon>Fungi</taxon>
        <taxon>Dikarya</taxon>
        <taxon>Basidiomycota</taxon>
        <taxon>Agaricomycotina</taxon>
        <taxon>Agaricomycetes</taxon>
        <taxon>Cantharellales</taxon>
        <taxon>Ceratobasidiaceae</taxon>
        <taxon>Rhizoctonia</taxon>
    </lineage>
</organism>
<dbReference type="Pfam" id="PF04676">
    <property type="entry name" value="CwfJ_C_2"/>
    <property type="match status" value="1"/>
</dbReference>
<dbReference type="PROSITE" id="PS50879">
    <property type="entry name" value="RNASE_H_1"/>
    <property type="match status" value="1"/>
</dbReference>
<dbReference type="EMBL" id="JACYCF010000002">
    <property type="protein sequence ID" value="KAF8759639.1"/>
    <property type="molecule type" value="Genomic_DNA"/>
</dbReference>
<feature type="compositionally biased region" description="Polar residues" evidence="1">
    <location>
        <begin position="1130"/>
        <end position="1141"/>
    </location>
</feature>
<comment type="caution">
    <text evidence="4">The sequence shown here is derived from an EMBL/GenBank/DDBJ whole genome shotgun (WGS) entry which is preliminary data.</text>
</comment>
<dbReference type="InterPro" id="IPR002156">
    <property type="entry name" value="RNaseH_domain"/>
</dbReference>
<feature type="compositionally biased region" description="Polar residues" evidence="1">
    <location>
        <begin position="1195"/>
        <end position="1204"/>
    </location>
</feature>
<dbReference type="PANTHER" id="PTHR12072:SF4">
    <property type="entry name" value="CWF19-LIKE PROTEIN 1"/>
    <property type="match status" value="1"/>
</dbReference>
<dbReference type="PROSITE" id="PS50878">
    <property type="entry name" value="RT_POL"/>
    <property type="match status" value="1"/>
</dbReference>
<dbReference type="Pfam" id="PF04677">
    <property type="entry name" value="CwfJ_C_1"/>
    <property type="match status" value="1"/>
</dbReference>
<evidence type="ECO:0000259" key="3">
    <source>
        <dbReference type="PROSITE" id="PS50879"/>
    </source>
</evidence>